<reference evidence="2" key="1">
    <citation type="submission" date="2018-05" db="EMBL/GenBank/DDBJ databases">
        <authorList>
            <person name="Lanie J.A."/>
            <person name="Ng W.-L."/>
            <person name="Kazmierczak K.M."/>
            <person name="Andrzejewski T.M."/>
            <person name="Davidsen T.M."/>
            <person name="Wayne K.J."/>
            <person name="Tettelin H."/>
            <person name="Glass J.I."/>
            <person name="Rusch D."/>
            <person name="Podicherti R."/>
            <person name="Tsui H.-C.T."/>
            <person name="Winkler M.E."/>
        </authorList>
    </citation>
    <scope>NUCLEOTIDE SEQUENCE</scope>
</reference>
<proteinExistence type="predicted"/>
<name>A0A382Y2W3_9ZZZZ</name>
<organism evidence="2">
    <name type="scientific">marine metagenome</name>
    <dbReference type="NCBI Taxonomy" id="408172"/>
    <lineage>
        <taxon>unclassified sequences</taxon>
        <taxon>metagenomes</taxon>
        <taxon>ecological metagenomes</taxon>
    </lineage>
</organism>
<sequence>MELQTEGYTEVNIMGINGFQYLDNDYHCMICDTPDVCSSCDEARVLPWVQDLDDDDGDGIWDDEDGDGEPDESYGDVWESWEISLRDLVVLDRDGNYITRLNLTSFNPDPSALGECTGNYNTIKQLIISLY</sequence>
<accession>A0A382Y2W3</accession>
<evidence type="ECO:0000256" key="1">
    <source>
        <dbReference type="SAM" id="MobiDB-lite"/>
    </source>
</evidence>
<protein>
    <submittedName>
        <fullName evidence="2">Uncharacterized protein</fullName>
    </submittedName>
</protein>
<gene>
    <name evidence="2" type="ORF">METZ01_LOCUS430541</name>
</gene>
<feature type="region of interest" description="Disordered" evidence="1">
    <location>
        <begin position="52"/>
        <end position="74"/>
    </location>
</feature>
<dbReference type="AlphaFoldDB" id="A0A382Y2W3"/>
<evidence type="ECO:0000313" key="2">
    <source>
        <dbReference type="EMBL" id="SVD77687.1"/>
    </source>
</evidence>
<dbReference type="EMBL" id="UINC01172557">
    <property type="protein sequence ID" value="SVD77687.1"/>
    <property type="molecule type" value="Genomic_DNA"/>
</dbReference>